<dbReference type="Gene3D" id="1.10.510.10">
    <property type="entry name" value="Transferase(Phosphotransferase) domain 1"/>
    <property type="match status" value="1"/>
</dbReference>
<dbReference type="Gramene" id="LPERR11G01800.1">
    <property type="protein sequence ID" value="LPERR11G01800.1"/>
    <property type="gene ID" value="LPERR11G01800"/>
</dbReference>
<dbReference type="HOGENOM" id="CLU_1367962_0_0_1"/>
<evidence type="ECO:0000256" key="4">
    <source>
        <dbReference type="ARBA" id="ARBA00022989"/>
    </source>
</evidence>
<evidence type="ECO:0000313" key="8">
    <source>
        <dbReference type="Proteomes" id="UP000032180"/>
    </source>
</evidence>
<proteinExistence type="predicted"/>
<protein>
    <recommendedName>
        <fullName evidence="6">Protein kinase domain-containing protein</fullName>
    </recommendedName>
</protein>
<keyword evidence="4" id="KW-1133">Transmembrane helix</keyword>
<dbReference type="Gene3D" id="1.10.110.10">
    <property type="entry name" value="Plant lipid-transfer and hydrophobic proteins"/>
    <property type="match status" value="1"/>
</dbReference>
<keyword evidence="3" id="KW-0732">Signal</keyword>
<dbReference type="AlphaFoldDB" id="A0A0D9XNS3"/>
<dbReference type="STRING" id="77586.A0A0D9XNS3"/>
<dbReference type="eggNOG" id="ENOG502QRH4">
    <property type="taxonomic scope" value="Eukaryota"/>
</dbReference>
<keyword evidence="8" id="KW-1185">Reference proteome</keyword>
<evidence type="ECO:0000313" key="7">
    <source>
        <dbReference type="EnsemblPlants" id="LPERR11G01800.1"/>
    </source>
</evidence>
<keyword evidence="2" id="KW-0812">Transmembrane</keyword>
<dbReference type="PANTHER" id="PTHR47974:SF28">
    <property type="entry name" value="NON-SPECIFIC SERINE_THREONINE PROTEIN KINASE"/>
    <property type="match status" value="1"/>
</dbReference>
<dbReference type="InterPro" id="IPR016140">
    <property type="entry name" value="Bifunc_inhib/LTP/seed_store"/>
</dbReference>
<dbReference type="InterPro" id="IPR011009">
    <property type="entry name" value="Kinase-like_dom_sf"/>
</dbReference>
<name>A0A0D9XNS3_9ORYZ</name>
<accession>A0A0D9XNS3</accession>
<reference evidence="7 8" key="1">
    <citation type="submission" date="2012-08" db="EMBL/GenBank/DDBJ databases">
        <title>Oryza genome evolution.</title>
        <authorList>
            <person name="Wing R.A."/>
        </authorList>
    </citation>
    <scope>NUCLEOTIDE SEQUENCE</scope>
</reference>
<dbReference type="GO" id="GO:0005524">
    <property type="term" value="F:ATP binding"/>
    <property type="evidence" value="ECO:0007669"/>
    <property type="project" value="InterPro"/>
</dbReference>
<dbReference type="Pfam" id="PF14368">
    <property type="entry name" value="LTP_2"/>
    <property type="match status" value="1"/>
</dbReference>
<dbReference type="GO" id="GO:0004672">
    <property type="term" value="F:protein kinase activity"/>
    <property type="evidence" value="ECO:0007669"/>
    <property type="project" value="InterPro"/>
</dbReference>
<comment type="subcellular location">
    <subcellularLocation>
        <location evidence="1">Membrane</location>
        <topology evidence="1">Single-pass membrane protein</topology>
    </subcellularLocation>
</comment>
<reference evidence="8" key="2">
    <citation type="submission" date="2013-12" db="EMBL/GenBank/DDBJ databases">
        <authorList>
            <person name="Yu Y."/>
            <person name="Lee S."/>
            <person name="de Baynast K."/>
            <person name="Wissotski M."/>
            <person name="Liu L."/>
            <person name="Talag J."/>
            <person name="Goicoechea J."/>
            <person name="Angelova A."/>
            <person name="Jetty R."/>
            <person name="Kudrna D."/>
            <person name="Golser W."/>
            <person name="Rivera L."/>
            <person name="Zhang J."/>
            <person name="Wing R."/>
        </authorList>
    </citation>
    <scope>NUCLEOTIDE SEQUENCE</scope>
</reference>
<feature type="domain" description="Protein kinase" evidence="6">
    <location>
        <begin position="1"/>
        <end position="200"/>
    </location>
</feature>
<evidence type="ECO:0000256" key="2">
    <source>
        <dbReference type="ARBA" id="ARBA00022692"/>
    </source>
</evidence>
<evidence type="ECO:0000256" key="1">
    <source>
        <dbReference type="ARBA" id="ARBA00004167"/>
    </source>
</evidence>
<dbReference type="InterPro" id="IPR036312">
    <property type="entry name" value="Bifun_inhib/LTP/seed_sf"/>
</dbReference>
<dbReference type="Pfam" id="PF00069">
    <property type="entry name" value="Pkinase"/>
    <property type="match status" value="1"/>
</dbReference>
<dbReference type="SUPFAM" id="SSF56112">
    <property type="entry name" value="Protein kinase-like (PK-like)"/>
    <property type="match status" value="1"/>
</dbReference>
<evidence type="ECO:0000256" key="3">
    <source>
        <dbReference type="ARBA" id="ARBA00022729"/>
    </source>
</evidence>
<sequence length="200" mass="22160">MKRENILLNKDLEPKITDFGLSKLLNRDGSDATLTRISGTRGYMAPEWVSNLPVTEKVDVYSYGVMLLELLKGIRISEWVIHGIKNCEMDTRMVVRATPISSSHSRLQAEGCQAEKNIVMHKDGCYHNIERNLGDQLPKTHSRCCQTIAGADVTCICDTFTEADKAKIALSKWVNVARACGNPLAQGTNCAGYRVPMSTN</sequence>
<dbReference type="EnsemblPlants" id="LPERR11G01800.1">
    <property type="protein sequence ID" value="LPERR11G01800.1"/>
    <property type="gene ID" value="LPERR11G01800"/>
</dbReference>
<dbReference type="GO" id="GO:0016020">
    <property type="term" value="C:membrane"/>
    <property type="evidence" value="ECO:0007669"/>
    <property type="project" value="UniProtKB-SubCell"/>
</dbReference>
<organism evidence="7 8">
    <name type="scientific">Leersia perrieri</name>
    <dbReference type="NCBI Taxonomy" id="77586"/>
    <lineage>
        <taxon>Eukaryota</taxon>
        <taxon>Viridiplantae</taxon>
        <taxon>Streptophyta</taxon>
        <taxon>Embryophyta</taxon>
        <taxon>Tracheophyta</taxon>
        <taxon>Spermatophyta</taxon>
        <taxon>Magnoliopsida</taxon>
        <taxon>Liliopsida</taxon>
        <taxon>Poales</taxon>
        <taxon>Poaceae</taxon>
        <taxon>BOP clade</taxon>
        <taxon>Oryzoideae</taxon>
        <taxon>Oryzeae</taxon>
        <taxon>Oryzinae</taxon>
        <taxon>Leersia</taxon>
    </lineage>
</organism>
<keyword evidence="5" id="KW-0472">Membrane</keyword>
<evidence type="ECO:0000259" key="6">
    <source>
        <dbReference type="PROSITE" id="PS50011"/>
    </source>
</evidence>
<dbReference type="Proteomes" id="UP000032180">
    <property type="component" value="Chromosome 11"/>
</dbReference>
<dbReference type="InterPro" id="IPR000719">
    <property type="entry name" value="Prot_kinase_dom"/>
</dbReference>
<evidence type="ECO:0000256" key="5">
    <source>
        <dbReference type="ARBA" id="ARBA00023136"/>
    </source>
</evidence>
<reference evidence="7" key="3">
    <citation type="submission" date="2015-04" db="UniProtKB">
        <authorList>
            <consortium name="EnsemblPlants"/>
        </authorList>
    </citation>
    <scope>IDENTIFICATION</scope>
</reference>
<dbReference type="PANTHER" id="PTHR47974">
    <property type="entry name" value="OS07G0415500 PROTEIN"/>
    <property type="match status" value="1"/>
</dbReference>
<dbReference type="PROSITE" id="PS50011">
    <property type="entry name" value="PROTEIN_KINASE_DOM"/>
    <property type="match status" value="1"/>
</dbReference>